<dbReference type="Proteomes" id="UP000054248">
    <property type="component" value="Unassembled WGS sequence"/>
</dbReference>
<name>A0A0C3KB85_9AGAM</name>
<gene>
    <name evidence="2" type="ORF">M407DRAFT_246416</name>
</gene>
<evidence type="ECO:0000313" key="2">
    <source>
        <dbReference type="EMBL" id="KIO18708.1"/>
    </source>
</evidence>
<sequence>MAVKKRSTSGEPAEHGSYDLKAVLLLCKGTAADEAGVESATTGPVKTPLVRPFTRN</sequence>
<proteinExistence type="predicted"/>
<dbReference type="HOGENOM" id="CLU_209342_0_0_1"/>
<reference evidence="2 3" key="1">
    <citation type="submission" date="2014-04" db="EMBL/GenBank/DDBJ databases">
        <authorList>
            <consortium name="DOE Joint Genome Institute"/>
            <person name="Kuo A."/>
            <person name="Girlanda M."/>
            <person name="Perotto S."/>
            <person name="Kohler A."/>
            <person name="Nagy L.G."/>
            <person name="Floudas D."/>
            <person name="Copeland A."/>
            <person name="Barry K.W."/>
            <person name="Cichocki N."/>
            <person name="Veneault-Fourrey C."/>
            <person name="LaButti K."/>
            <person name="Lindquist E.A."/>
            <person name="Lipzen A."/>
            <person name="Lundell T."/>
            <person name="Morin E."/>
            <person name="Murat C."/>
            <person name="Sun H."/>
            <person name="Tunlid A."/>
            <person name="Henrissat B."/>
            <person name="Grigoriev I.V."/>
            <person name="Hibbett D.S."/>
            <person name="Martin F."/>
            <person name="Nordberg H.P."/>
            <person name="Cantor M.N."/>
            <person name="Hua S.X."/>
        </authorList>
    </citation>
    <scope>NUCLEOTIDE SEQUENCE [LARGE SCALE GENOMIC DNA]</scope>
    <source>
        <strain evidence="2 3">MUT 4182</strain>
    </source>
</reference>
<protein>
    <submittedName>
        <fullName evidence="2">Uncharacterized protein</fullName>
    </submittedName>
</protein>
<evidence type="ECO:0000256" key="1">
    <source>
        <dbReference type="SAM" id="MobiDB-lite"/>
    </source>
</evidence>
<reference evidence="3" key="2">
    <citation type="submission" date="2015-01" db="EMBL/GenBank/DDBJ databases">
        <title>Evolutionary Origins and Diversification of the Mycorrhizal Mutualists.</title>
        <authorList>
            <consortium name="DOE Joint Genome Institute"/>
            <consortium name="Mycorrhizal Genomics Consortium"/>
            <person name="Kohler A."/>
            <person name="Kuo A."/>
            <person name="Nagy L.G."/>
            <person name="Floudas D."/>
            <person name="Copeland A."/>
            <person name="Barry K.W."/>
            <person name="Cichocki N."/>
            <person name="Veneault-Fourrey C."/>
            <person name="LaButti K."/>
            <person name="Lindquist E.A."/>
            <person name="Lipzen A."/>
            <person name="Lundell T."/>
            <person name="Morin E."/>
            <person name="Murat C."/>
            <person name="Riley R."/>
            <person name="Ohm R."/>
            <person name="Sun H."/>
            <person name="Tunlid A."/>
            <person name="Henrissat B."/>
            <person name="Grigoriev I.V."/>
            <person name="Hibbett D.S."/>
            <person name="Martin F."/>
        </authorList>
    </citation>
    <scope>NUCLEOTIDE SEQUENCE [LARGE SCALE GENOMIC DNA]</scope>
    <source>
        <strain evidence="3">MUT 4182</strain>
    </source>
</reference>
<dbReference type="AlphaFoldDB" id="A0A0C3KB85"/>
<organism evidence="2 3">
    <name type="scientific">Tulasnella calospora MUT 4182</name>
    <dbReference type="NCBI Taxonomy" id="1051891"/>
    <lineage>
        <taxon>Eukaryota</taxon>
        <taxon>Fungi</taxon>
        <taxon>Dikarya</taxon>
        <taxon>Basidiomycota</taxon>
        <taxon>Agaricomycotina</taxon>
        <taxon>Agaricomycetes</taxon>
        <taxon>Cantharellales</taxon>
        <taxon>Tulasnellaceae</taxon>
        <taxon>Tulasnella</taxon>
    </lineage>
</organism>
<evidence type="ECO:0000313" key="3">
    <source>
        <dbReference type="Proteomes" id="UP000054248"/>
    </source>
</evidence>
<dbReference type="EMBL" id="KN823267">
    <property type="protein sequence ID" value="KIO18708.1"/>
    <property type="molecule type" value="Genomic_DNA"/>
</dbReference>
<keyword evidence="3" id="KW-1185">Reference proteome</keyword>
<feature type="region of interest" description="Disordered" evidence="1">
    <location>
        <begin position="35"/>
        <end position="56"/>
    </location>
</feature>
<accession>A0A0C3KB85</accession>